<dbReference type="Proteomes" id="UP001370490">
    <property type="component" value="Unassembled WGS sequence"/>
</dbReference>
<organism evidence="1 2">
    <name type="scientific">Dillenia turbinata</name>
    <dbReference type="NCBI Taxonomy" id="194707"/>
    <lineage>
        <taxon>Eukaryota</taxon>
        <taxon>Viridiplantae</taxon>
        <taxon>Streptophyta</taxon>
        <taxon>Embryophyta</taxon>
        <taxon>Tracheophyta</taxon>
        <taxon>Spermatophyta</taxon>
        <taxon>Magnoliopsida</taxon>
        <taxon>eudicotyledons</taxon>
        <taxon>Gunneridae</taxon>
        <taxon>Pentapetalae</taxon>
        <taxon>Dilleniales</taxon>
        <taxon>Dilleniaceae</taxon>
        <taxon>Dillenia</taxon>
    </lineage>
</organism>
<sequence length="133" mass="14868">MEKRIIFNDAGCLTPTCFLLNSIDPLNSASNYPVDPAFNNLTILYGHCADGFLLNTISSFCSTVQCLASTMTPKSTTDSTLNSSRSTHFESSTYTFHVTLCWRLFLIKLWNHGLLDGRAMNNCNIILERCQSE</sequence>
<comment type="caution">
    <text evidence="1">The sequence shown here is derived from an EMBL/GenBank/DDBJ whole genome shotgun (WGS) entry which is preliminary data.</text>
</comment>
<dbReference type="EMBL" id="JBAMMX010000008">
    <property type="protein sequence ID" value="KAK6935120.1"/>
    <property type="molecule type" value="Genomic_DNA"/>
</dbReference>
<accession>A0AAN8VJB2</accession>
<name>A0AAN8VJB2_9MAGN</name>
<feature type="non-terminal residue" evidence="1">
    <location>
        <position position="133"/>
    </location>
</feature>
<protein>
    <submittedName>
        <fullName evidence="1">Polycomb protein, VEFS-Box</fullName>
    </submittedName>
</protein>
<proteinExistence type="predicted"/>
<evidence type="ECO:0000313" key="1">
    <source>
        <dbReference type="EMBL" id="KAK6935120.1"/>
    </source>
</evidence>
<gene>
    <name evidence="1" type="ORF">RJ641_035275</name>
</gene>
<evidence type="ECO:0000313" key="2">
    <source>
        <dbReference type="Proteomes" id="UP001370490"/>
    </source>
</evidence>
<keyword evidence="2" id="KW-1185">Reference proteome</keyword>
<dbReference type="AlphaFoldDB" id="A0AAN8VJB2"/>
<reference evidence="1 2" key="1">
    <citation type="submission" date="2023-12" db="EMBL/GenBank/DDBJ databases">
        <title>A high-quality genome assembly for Dillenia turbinata (Dilleniales).</title>
        <authorList>
            <person name="Chanderbali A."/>
        </authorList>
    </citation>
    <scope>NUCLEOTIDE SEQUENCE [LARGE SCALE GENOMIC DNA]</scope>
    <source>
        <strain evidence="1">LSX21</strain>
        <tissue evidence="1">Leaf</tissue>
    </source>
</reference>
<dbReference type="GO" id="GO:0008270">
    <property type="term" value="F:zinc ion binding"/>
    <property type="evidence" value="ECO:0007669"/>
    <property type="project" value="UniProtKB-KW"/>
</dbReference>